<dbReference type="EMBL" id="JABBWK010000021">
    <property type="protein sequence ID" value="KAG1901493.1"/>
    <property type="molecule type" value="Genomic_DNA"/>
</dbReference>
<name>A0AAD4E857_9AGAM</name>
<protein>
    <submittedName>
        <fullName evidence="2">Uncharacterized protein</fullName>
    </submittedName>
</protein>
<dbReference type="AlphaFoldDB" id="A0AAD4E857"/>
<keyword evidence="3" id="KW-1185">Reference proteome</keyword>
<evidence type="ECO:0000313" key="2">
    <source>
        <dbReference type="EMBL" id="KAG1901493.1"/>
    </source>
</evidence>
<dbReference type="RefSeq" id="XP_041227068.1">
    <property type="nucleotide sequence ID" value="XM_041366827.1"/>
</dbReference>
<proteinExistence type="predicted"/>
<dbReference type="GeneID" id="64661125"/>
<accession>A0AAD4E857</accession>
<gene>
    <name evidence="2" type="ORF">F5891DRAFT_1187343</name>
</gene>
<feature type="compositionally biased region" description="Polar residues" evidence="1">
    <location>
        <begin position="170"/>
        <end position="179"/>
    </location>
</feature>
<dbReference type="PANTHER" id="PTHR35871:SF1">
    <property type="entry name" value="CXC1-LIKE CYSTEINE CLUSTER ASSOCIATED WITH KDZ TRANSPOSASES DOMAIN-CONTAINING PROTEIN"/>
    <property type="match status" value="1"/>
</dbReference>
<dbReference type="PANTHER" id="PTHR35871">
    <property type="entry name" value="EXPRESSED PROTEIN"/>
    <property type="match status" value="1"/>
</dbReference>
<feature type="region of interest" description="Disordered" evidence="1">
    <location>
        <begin position="160"/>
        <end position="186"/>
    </location>
</feature>
<evidence type="ECO:0000256" key="1">
    <source>
        <dbReference type="SAM" id="MobiDB-lite"/>
    </source>
</evidence>
<dbReference type="Proteomes" id="UP001195769">
    <property type="component" value="Unassembled WGS sequence"/>
</dbReference>
<sequence length="441" mass="50595">MAHSKRPRFRAPSPEEYVDEEPPLHLFFDSLKTAFAELDTSDSEMVSDVDDQDEWEELNDEWLLAVMSEMDNKLRDPDWLPERLQKKAEIRAKSKMLTRPRTYANSFTSQSERTSTLAPDRAAMAGPANIARHVLPMTAVPVRQTTLSMLQPEWQQYPSSSTIPRARSASVLSDQASSNDELEPTEIMDLDESTEEAEDVDDETWEDELMLSAGGDIMRFHDWSEMHKNIKSDLKKNSKSFSLAHINKLTILSNFETLCIKGCSQIQASIEIARQWHKGEGIHFARKMQALVRHYQIFAQLPVEKQGGKANAHSWLHDEAVQACTRSWLTAQKVGSVTLKKLQHALTSAIFLDLGIHPKQPLSVRTAQHWLLKLGWRHTMVQKGVYMDGHERDNVVKYRREVFLPLMAQYEARMVQYEGPELKKVELHLKPGEKRIIAQFH</sequence>
<reference evidence="2" key="1">
    <citation type="journal article" date="2020" name="New Phytol.">
        <title>Comparative genomics reveals dynamic genome evolution in host specialist ectomycorrhizal fungi.</title>
        <authorList>
            <person name="Lofgren L.A."/>
            <person name="Nguyen N.H."/>
            <person name="Vilgalys R."/>
            <person name="Ruytinx J."/>
            <person name="Liao H.L."/>
            <person name="Branco S."/>
            <person name="Kuo A."/>
            <person name="LaButti K."/>
            <person name="Lipzen A."/>
            <person name="Andreopoulos W."/>
            <person name="Pangilinan J."/>
            <person name="Riley R."/>
            <person name="Hundley H."/>
            <person name="Na H."/>
            <person name="Barry K."/>
            <person name="Grigoriev I.V."/>
            <person name="Stajich J.E."/>
            <person name="Kennedy P.G."/>
        </authorList>
    </citation>
    <scope>NUCLEOTIDE SEQUENCE</scope>
    <source>
        <strain evidence="2">FC203</strain>
    </source>
</reference>
<evidence type="ECO:0000313" key="3">
    <source>
        <dbReference type="Proteomes" id="UP001195769"/>
    </source>
</evidence>
<comment type="caution">
    <text evidence="2">The sequence shown here is derived from an EMBL/GenBank/DDBJ whole genome shotgun (WGS) entry which is preliminary data.</text>
</comment>
<organism evidence="2 3">
    <name type="scientific">Suillus fuscotomentosus</name>
    <dbReference type="NCBI Taxonomy" id="1912939"/>
    <lineage>
        <taxon>Eukaryota</taxon>
        <taxon>Fungi</taxon>
        <taxon>Dikarya</taxon>
        <taxon>Basidiomycota</taxon>
        <taxon>Agaricomycotina</taxon>
        <taxon>Agaricomycetes</taxon>
        <taxon>Agaricomycetidae</taxon>
        <taxon>Boletales</taxon>
        <taxon>Suillineae</taxon>
        <taxon>Suillaceae</taxon>
        <taxon>Suillus</taxon>
    </lineage>
</organism>